<dbReference type="EMBL" id="WOWS01000001">
    <property type="protein sequence ID" value="MUU77064.1"/>
    <property type="molecule type" value="Genomic_DNA"/>
</dbReference>
<dbReference type="RefSeq" id="WP_157361505.1">
    <property type="nucleotide sequence ID" value="NZ_WOWS01000001.1"/>
</dbReference>
<accession>A0A6L6U8C1</accession>
<sequence length="79" mass="9082">MNKRSEIEDLDEETLNFVNSHTQSEILPDILEYGNEFFPHIEDPTDTDLIPFVKLKSTVESTKEVIISENSLFFASCDD</sequence>
<organism evidence="1 2">
    <name type="scientific">Winogradskyella endarachnes</name>
    <dbReference type="NCBI Taxonomy" id="2681965"/>
    <lineage>
        <taxon>Bacteria</taxon>
        <taxon>Pseudomonadati</taxon>
        <taxon>Bacteroidota</taxon>
        <taxon>Flavobacteriia</taxon>
        <taxon>Flavobacteriales</taxon>
        <taxon>Flavobacteriaceae</taxon>
        <taxon>Winogradskyella</taxon>
    </lineage>
</organism>
<proteinExistence type="predicted"/>
<dbReference type="AlphaFoldDB" id="A0A6L6U8C1"/>
<keyword evidence="2" id="KW-1185">Reference proteome</keyword>
<reference evidence="1 2" key="1">
    <citation type="submission" date="2019-12" db="EMBL/GenBank/DDBJ databases">
        <authorList>
            <person name="Li J."/>
        </authorList>
    </citation>
    <scope>NUCLEOTIDE SEQUENCE [LARGE SCALE GENOMIC DNA]</scope>
    <source>
        <strain evidence="1 2">HL2-2</strain>
    </source>
</reference>
<gene>
    <name evidence="1" type="ORF">GN138_01270</name>
</gene>
<comment type="caution">
    <text evidence="1">The sequence shown here is derived from an EMBL/GenBank/DDBJ whole genome shotgun (WGS) entry which is preliminary data.</text>
</comment>
<name>A0A6L6U8C1_9FLAO</name>
<dbReference type="Proteomes" id="UP000478208">
    <property type="component" value="Unassembled WGS sequence"/>
</dbReference>
<evidence type="ECO:0000313" key="1">
    <source>
        <dbReference type="EMBL" id="MUU77064.1"/>
    </source>
</evidence>
<evidence type="ECO:0000313" key="2">
    <source>
        <dbReference type="Proteomes" id="UP000478208"/>
    </source>
</evidence>
<protein>
    <submittedName>
        <fullName evidence="1">Uncharacterized protein</fullName>
    </submittedName>
</protein>